<protein>
    <submittedName>
        <fullName evidence="1">Uncharacterized protein</fullName>
    </submittedName>
</protein>
<name>A0A564XXD0_HYMDI</name>
<organism evidence="1 2">
    <name type="scientific">Hymenolepis diminuta</name>
    <name type="common">Rat tapeworm</name>
    <dbReference type="NCBI Taxonomy" id="6216"/>
    <lineage>
        <taxon>Eukaryota</taxon>
        <taxon>Metazoa</taxon>
        <taxon>Spiralia</taxon>
        <taxon>Lophotrochozoa</taxon>
        <taxon>Platyhelminthes</taxon>
        <taxon>Cestoda</taxon>
        <taxon>Eucestoda</taxon>
        <taxon>Cyclophyllidea</taxon>
        <taxon>Hymenolepididae</taxon>
        <taxon>Hymenolepis</taxon>
    </lineage>
</organism>
<gene>
    <name evidence="1" type="ORF">WMSIL1_LOCUS571</name>
</gene>
<evidence type="ECO:0000313" key="1">
    <source>
        <dbReference type="EMBL" id="VUZ39198.1"/>
    </source>
</evidence>
<proteinExistence type="predicted"/>
<evidence type="ECO:0000313" key="2">
    <source>
        <dbReference type="Proteomes" id="UP000321570"/>
    </source>
</evidence>
<dbReference type="Proteomes" id="UP000321570">
    <property type="component" value="Unassembled WGS sequence"/>
</dbReference>
<reference evidence="1 2" key="1">
    <citation type="submission" date="2019-07" db="EMBL/GenBank/DDBJ databases">
        <authorList>
            <person name="Jastrzebski P J."/>
            <person name="Paukszto L."/>
            <person name="Jastrzebski P J."/>
        </authorList>
    </citation>
    <scope>NUCLEOTIDE SEQUENCE [LARGE SCALE GENOMIC DNA]</scope>
    <source>
        <strain evidence="1 2">WMS-il1</strain>
    </source>
</reference>
<dbReference type="AlphaFoldDB" id="A0A564XXD0"/>
<sequence>MKTMEMNWSPRRWENRSIINTLLTHSLRTSSHKLSKVLIMALWTKIMGNQCATSCQRLPRI</sequence>
<accession>A0A564XXD0</accession>
<keyword evidence="2" id="KW-1185">Reference proteome</keyword>
<dbReference type="EMBL" id="CABIJS010000011">
    <property type="protein sequence ID" value="VUZ39198.1"/>
    <property type="molecule type" value="Genomic_DNA"/>
</dbReference>